<proteinExistence type="predicted"/>
<dbReference type="GO" id="GO:0005886">
    <property type="term" value="C:plasma membrane"/>
    <property type="evidence" value="ECO:0007669"/>
    <property type="project" value="TreeGrafter"/>
</dbReference>
<feature type="transmembrane region" description="Helical" evidence="1">
    <location>
        <begin position="426"/>
        <end position="446"/>
    </location>
</feature>
<dbReference type="AlphaFoldDB" id="A0A252A0Z3"/>
<accession>A0A252A0Z3</accession>
<evidence type="ECO:0000313" key="2">
    <source>
        <dbReference type="EMBL" id="OUI80821.1"/>
    </source>
</evidence>
<feature type="transmembrane region" description="Helical" evidence="1">
    <location>
        <begin position="229"/>
        <end position="249"/>
    </location>
</feature>
<protein>
    <submittedName>
        <fullName evidence="2">Permease DsdX</fullName>
    </submittedName>
</protein>
<name>A0A252A0Z3_9PROT</name>
<reference evidence="2 3" key="1">
    <citation type="submission" date="2014-06" db="EMBL/GenBank/DDBJ databases">
        <authorList>
            <person name="Ju J."/>
            <person name="Zhang J."/>
        </authorList>
    </citation>
    <scope>NUCLEOTIDE SEQUENCE [LARGE SCALE GENOMIC DNA]</scope>
    <source>
        <strain evidence="2">DmW_045</strain>
    </source>
</reference>
<dbReference type="GO" id="GO:0015128">
    <property type="term" value="F:gluconate transmembrane transporter activity"/>
    <property type="evidence" value="ECO:0007669"/>
    <property type="project" value="InterPro"/>
</dbReference>
<dbReference type="NCBIfam" id="TIGR00791">
    <property type="entry name" value="gntP"/>
    <property type="match status" value="1"/>
</dbReference>
<sequence length="448" mass="47004">MTPLLATTLTAAAILSLIILIGWVRLNPFVTLFVVSLGLALVTGMPAEQAISAFEAGMGHVLGHVAGVIALGTMLGKILAETGGADQIALTISRFAGKKRLNWAMMVIGLLVGLPVFFEVGFVLLIPLVVILSRRNQLAVPFLAFPMVAALSVTHAMVPPHPAALLAITAYHANTAYTLFWGLVIGTPIAAIAGPLYGYFCVPRLGRIEPTALEEQFTSQSPHARLPSFTLSCATLLMPVVLMLGGAVAEQLWPKTALAYRVLHFLGNTDIALLCATLMAFWLLGSLSGLSRETVLRFSNTCLAPTASIMLLVGAGGGFGRELTESGLSHAMTSMALSAHVPLLVLAWLLALLVRVATGSATVATTTAAGIIGPILATSHSVSPELLVIATGAGSVGLSLMNDAGFWQMKEYLGMNLSQTLRSWTVIETLIAVLGLLICLPLSWVIPA</sequence>
<keyword evidence="1" id="KW-0812">Transmembrane</keyword>
<feature type="transmembrane region" description="Helical" evidence="1">
    <location>
        <begin position="332"/>
        <end position="354"/>
    </location>
</feature>
<dbReference type="InterPro" id="IPR003474">
    <property type="entry name" value="Glcn_transporter"/>
</dbReference>
<gene>
    <name evidence="2" type="ORF">HK12_07150</name>
</gene>
<evidence type="ECO:0000313" key="3">
    <source>
        <dbReference type="Proteomes" id="UP000194639"/>
    </source>
</evidence>
<keyword evidence="1" id="KW-0472">Membrane</keyword>
<organism evidence="2 3">
    <name type="scientific">Acetobacter orientalis</name>
    <dbReference type="NCBI Taxonomy" id="146474"/>
    <lineage>
        <taxon>Bacteria</taxon>
        <taxon>Pseudomonadati</taxon>
        <taxon>Pseudomonadota</taxon>
        <taxon>Alphaproteobacteria</taxon>
        <taxon>Acetobacterales</taxon>
        <taxon>Acetobacteraceae</taxon>
        <taxon>Acetobacter</taxon>
    </lineage>
</organism>
<dbReference type="PIRSF" id="PIRSF002746">
    <property type="entry name" value="Gluconate_transporter"/>
    <property type="match status" value="1"/>
</dbReference>
<keyword evidence="1" id="KW-1133">Transmembrane helix</keyword>
<dbReference type="PANTHER" id="PTHR30354:SF26">
    <property type="entry name" value="TRANSPORTER, PUTATIVE-RELATED"/>
    <property type="match status" value="1"/>
</dbReference>
<evidence type="ECO:0000256" key="1">
    <source>
        <dbReference type="SAM" id="Phobius"/>
    </source>
</evidence>
<feature type="transmembrane region" description="Helical" evidence="1">
    <location>
        <begin position="178"/>
        <end position="200"/>
    </location>
</feature>
<dbReference type="EMBL" id="JOMO01000029">
    <property type="protein sequence ID" value="OUI80821.1"/>
    <property type="molecule type" value="Genomic_DNA"/>
</dbReference>
<feature type="transmembrane region" description="Helical" evidence="1">
    <location>
        <begin position="138"/>
        <end position="158"/>
    </location>
</feature>
<dbReference type="RefSeq" id="WP_086552514.1">
    <property type="nucleotide sequence ID" value="NZ_CALGIZ010000064.1"/>
</dbReference>
<feature type="transmembrane region" description="Helical" evidence="1">
    <location>
        <begin position="30"/>
        <end position="47"/>
    </location>
</feature>
<dbReference type="Proteomes" id="UP000194639">
    <property type="component" value="Unassembled WGS sequence"/>
</dbReference>
<feature type="transmembrane region" description="Helical" evidence="1">
    <location>
        <begin position="103"/>
        <end position="131"/>
    </location>
</feature>
<feature type="transmembrane region" description="Helical" evidence="1">
    <location>
        <begin position="302"/>
        <end position="320"/>
    </location>
</feature>
<feature type="transmembrane region" description="Helical" evidence="1">
    <location>
        <begin position="269"/>
        <end position="290"/>
    </location>
</feature>
<comment type="caution">
    <text evidence="2">The sequence shown here is derived from an EMBL/GenBank/DDBJ whole genome shotgun (WGS) entry which is preliminary data.</text>
</comment>
<dbReference type="PANTHER" id="PTHR30354">
    <property type="entry name" value="GNT FAMILY GLUCONATE TRANSPORTER"/>
    <property type="match status" value="1"/>
</dbReference>
<dbReference type="Pfam" id="PF02447">
    <property type="entry name" value="GntP_permease"/>
    <property type="match status" value="1"/>
</dbReference>